<proteinExistence type="inferred from homology"/>
<keyword evidence="4 7" id="KW-0812">Transmembrane</keyword>
<comment type="similarity">
    <text evidence="2">Belongs to the CPA3 antiporters (TC 2.A.63) subunit E family.</text>
</comment>
<name>A0A6M1RN06_9BACT</name>
<dbReference type="Proteomes" id="UP000477311">
    <property type="component" value="Unassembled WGS sequence"/>
</dbReference>
<dbReference type="InterPro" id="IPR002758">
    <property type="entry name" value="Cation_antiport_E"/>
</dbReference>
<evidence type="ECO:0000256" key="3">
    <source>
        <dbReference type="ARBA" id="ARBA00022475"/>
    </source>
</evidence>
<sequence length="158" mass="17599">MKSLLLNLLIAIMWLLLSAEPSVTTFTLGGLMGFALLAVFHRVLGSGDYVRRVFALGRFALVFTREFLLANARVVWTVLFRSRESLNPNFITYDVAGLKPIEILILSHCITLTPGTTAVKVTDDFQTLVVHVLHADDADAIRAQIDRVLKRGILSFTR</sequence>
<evidence type="ECO:0000256" key="7">
    <source>
        <dbReference type="SAM" id="Phobius"/>
    </source>
</evidence>
<dbReference type="PANTHER" id="PTHR34584:SF1">
    <property type="entry name" value="NA(+)_H(+) ANTIPORTER SUBUNIT E1"/>
    <property type="match status" value="1"/>
</dbReference>
<evidence type="ECO:0000256" key="2">
    <source>
        <dbReference type="ARBA" id="ARBA00006228"/>
    </source>
</evidence>
<dbReference type="PIRSF" id="PIRSF019239">
    <property type="entry name" value="MrpE"/>
    <property type="match status" value="1"/>
</dbReference>
<dbReference type="EMBL" id="JAAKYA010000031">
    <property type="protein sequence ID" value="NGO38827.1"/>
    <property type="molecule type" value="Genomic_DNA"/>
</dbReference>
<evidence type="ECO:0000313" key="9">
    <source>
        <dbReference type="Proteomes" id="UP000477311"/>
    </source>
</evidence>
<dbReference type="GO" id="GO:0005886">
    <property type="term" value="C:plasma membrane"/>
    <property type="evidence" value="ECO:0007669"/>
    <property type="project" value="UniProtKB-SubCell"/>
</dbReference>
<keyword evidence="9" id="KW-1185">Reference proteome</keyword>
<comment type="subcellular location">
    <subcellularLocation>
        <location evidence="1">Cell membrane</location>
        <topology evidence="1">Multi-pass membrane protein</topology>
    </subcellularLocation>
</comment>
<gene>
    <name evidence="8" type="ORF">G4L39_05380</name>
</gene>
<dbReference type="PANTHER" id="PTHR34584">
    <property type="entry name" value="NA(+)/H(+) ANTIPORTER SUBUNIT E1"/>
    <property type="match status" value="1"/>
</dbReference>
<evidence type="ECO:0000256" key="5">
    <source>
        <dbReference type="ARBA" id="ARBA00022989"/>
    </source>
</evidence>
<keyword evidence="5 7" id="KW-1133">Transmembrane helix</keyword>
<accession>A0A6M1RN06</accession>
<dbReference type="RefSeq" id="WP_165106511.1">
    <property type="nucleotide sequence ID" value="NZ_JAAKYA010000031.1"/>
</dbReference>
<keyword evidence="3" id="KW-1003">Cell membrane</keyword>
<organism evidence="8 9">
    <name type="scientific">Limisphaera ngatamarikiensis</name>
    <dbReference type="NCBI Taxonomy" id="1324935"/>
    <lineage>
        <taxon>Bacteria</taxon>
        <taxon>Pseudomonadati</taxon>
        <taxon>Verrucomicrobiota</taxon>
        <taxon>Verrucomicrobiia</taxon>
        <taxon>Limisphaerales</taxon>
        <taxon>Limisphaeraceae</taxon>
        <taxon>Limisphaera</taxon>
    </lineage>
</organism>
<dbReference type="Pfam" id="PF01899">
    <property type="entry name" value="MNHE"/>
    <property type="match status" value="1"/>
</dbReference>
<protein>
    <submittedName>
        <fullName evidence="8">Cation:proton antiporter</fullName>
    </submittedName>
</protein>
<evidence type="ECO:0000256" key="6">
    <source>
        <dbReference type="ARBA" id="ARBA00023136"/>
    </source>
</evidence>
<feature type="transmembrane region" description="Helical" evidence="7">
    <location>
        <begin position="29"/>
        <end position="50"/>
    </location>
</feature>
<keyword evidence="6 7" id="KW-0472">Membrane</keyword>
<reference evidence="8 9" key="1">
    <citation type="submission" date="2020-02" db="EMBL/GenBank/DDBJ databases">
        <title>Draft genome sequence of Limisphaera ngatamarikiensis NGM72.4T, a thermophilic Verrucomicrobia grouped in subdivision 3.</title>
        <authorList>
            <person name="Carere C.R."/>
            <person name="Steen J."/>
            <person name="Hugenholtz P."/>
            <person name="Stott M.B."/>
        </authorList>
    </citation>
    <scope>NUCLEOTIDE SEQUENCE [LARGE SCALE GENOMIC DNA]</scope>
    <source>
        <strain evidence="8 9">NGM72.4</strain>
    </source>
</reference>
<evidence type="ECO:0000256" key="1">
    <source>
        <dbReference type="ARBA" id="ARBA00004651"/>
    </source>
</evidence>
<dbReference type="AlphaFoldDB" id="A0A6M1RN06"/>
<comment type="caution">
    <text evidence="8">The sequence shown here is derived from an EMBL/GenBank/DDBJ whole genome shotgun (WGS) entry which is preliminary data.</text>
</comment>
<dbReference type="GO" id="GO:0008324">
    <property type="term" value="F:monoatomic cation transmembrane transporter activity"/>
    <property type="evidence" value="ECO:0007669"/>
    <property type="project" value="InterPro"/>
</dbReference>
<evidence type="ECO:0000313" key="8">
    <source>
        <dbReference type="EMBL" id="NGO38827.1"/>
    </source>
</evidence>
<evidence type="ECO:0000256" key="4">
    <source>
        <dbReference type="ARBA" id="ARBA00022692"/>
    </source>
</evidence>